<gene>
    <name evidence="1" type="ORF">Q8A67_020943</name>
</gene>
<organism evidence="1 2">
    <name type="scientific">Cirrhinus molitorella</name>
    <name type="common">mud carp</name>
    <dbReference type="NCBI Taxonomy" id="172907"/>
    <lineage>
        <taxon>Eukaryota</taxon>
        <taxon>Metazoa</taxon>
        <taxon>Chordata</taxon>
        <taxon>Craniata</taxon>
        <taxon>Vertebrata</taxon>
        <taxon>Euteleostomi</taxon>
        <taxon>Actinopterygii</taxon>
        <taxon>Neopterygii</taxon>
        <taxon>Teleostei</taxon>
        <taxon>Ostariophysi</taxon>
        <taxon>Cypriniformes</taxon>
        <taxon>Cyprinidae</taxon>
        <taxon>Labeoninae</taxon>
        <taxon>Labeonini</taxon>
        <taxon>Cirrhinus</taxon>
    </lineage>
</organism>
<keyword evidence="2" id="KW-1185">Reference proteome</keyword>
<accession>A0AA88TP59</accession>
<dbReference type="EMBL" id="JAUYZG010000020">
    <property type="protein sequence ID" value="KAK2876847.1"/>
    <property type="molecule type" value="Genomic_DNA"/>
</dbReference>
<dbReference type="AlphaFoldDB" id="A0AA88TP59"/>
<evidence type="ECO:0000313" key="2">
    <source>
        <dbReference type="Proteomes" id="UP001187343"/>
    </source>
</evidence>
<name>A0AA88TP59_9TELE</name>
<comment type="caution">
    <text evidence="1">The sequence shown here is derived from an EMBL/GenBank/DDBJ whole genome shotgun (WGS) entry which is preliminary data.</text>
</comment>
<sequence>MERKKAPSSWPLPGSSALQWVFSPSGTESRPADGSLYPSCCGCQAVGLWRVAAAADPALSDWPLVRDRGADHNGLRLCLFRHESTSLPPGMGNSRFLTLPTLPAFRNMRSRELPHQLYTCSEFWECLRKMRNVVSLLDSYVVIMTYL</sequence>
<protein>
    <submittedName>
        <fullName evidence="1">Uncharacterized protein</fullName>
    </submittedName>
</protein>
<reference evidence="1" key="1">
    <citation type="submission" date="2023-08" db="EMBL/GenBank/DDBJ databases">
        <title>Chromosome-level Genome Assembly of mud carp (Cirrhinus molitorella).</title>
        <authorList>
            <person name="Liu H."/>
        </authorList>
    </citation>
    <scope>NUCLEOTIDE SEQUENCE</scope>
    <source>
        <strain evidence="1">Prfri</strain>
        <tissue evidence="1">Muscle</tissue>
    </source>
</reference>
<dbReference type="Proteomes" id="UP001187343">
    <property type="component" value="Unassembled WGS sequence"/>
</dbReference>
<proteinExistence type="predicted"/>
<evidence type="ECO:0000313" key="1">
    <source>
        <dbReference type="EMBL" id="KAK2876847.1"/>
    </source>
</evidence>